<evidence type="ECO:0000256" key="4">
    <source>
        <dbReference type="ARBA" id="ARBA00011533"/>
    </source>
</evidence>
<evidence type="ECO:0000256" key="7">
    <source>
        <dbReference type="ARBA" id="ARBA00022792"/>
    </source>
</evidence>
<evidence type="ECO:0000313" key="11">
    <source>
        <dbReference type="EMBL" id="KFM71968.1"/>
    </source>
</evidence>
<evidence type="ECO:0000256" key="3">
    <source>
        <dbReference type="ARBA" id="ARBA00010261"/>
    </source>
</evidence>
<comment type="subcellular location">
    <subcellularLocation>
        <location evidence="2">Mitochondrion inner membrane</location>
        <topology evidence="2">Peripheral membrane protein</topology>
        <orientation evidence="2">Matrix side</orientation>
    </subcellularLocation>
</comment>
<keyword evidence="12" id="KW-1185">Reference proteome</keyword>
<dbReference type="PANTHER" id="PTHR12653">
    <property type="entry name" value="NADH-UBIQUINONE OXIDOREDUCTASE 13 KD-B SUBUNIT"/>
    <property type="match status" value="1"/>
</dbReference>
<dbReference type="GO" id="GO:0022904">
    <property type="term" value="P:respiratory electron transport chain"/>
    <property type="evidence" value="ECO:0007669"/>
    <property type="project" value="InterPro"/>
</dbReference>
<keyword evidence="10" id="KW-0472">Membrane</keyword>
<dbReference type="EMBL" id="KK118012">
    <property type="protein sequence ID" value="KFM71968.1"/>
    <property type="molecule type" value="Genomic_DNA"/>
</dbReference>
<name>A0A087U3M9_STEMI</name>
<accession>A0A087U3M9</accession>
<comment type="similarity">
    <text evidence="3">Belongs to the complex I NDUFA5 subunit family.</text>
</comment>
<evidence type="ECO:0000256" key="10">
    <source>
        <dbReference type="ARBA" id="ARBA00023136"/>
    </source>
</evidence>
<keyword evidence="11" id="KW-0830">Ubiquinone</keyword>
<reference evidence="11 12" key="1">
    <citation type="submission" date="2013-11" db="EMBL/GenBank/DDBJ databases">
        <title>Genome sequencing of Stegodyphus mimosarum.</title>
        <authorList>
            <person name="Bechsgaard J."/>
        </authorList>
    </citation>
    <scope>NUCLEOTIDE SEQUENCE [LARGE SCALE GENOMIC DNA]</scope>
</reference>
<dbReference type="GO" id="GO:0005743">
    <property type="term" value="C:mitochondrial inner membrane"/>
    <property type="evidence" value="ECO:0007669"/>
    <property type="project" value="UniProtKB-SubCell"/>
</dbReference>
<comment type="subunit">
    <text evidence="4">Complex I is composed of 45 different subunits.</text>
</comment>
<evidence type="ECO:0000256" key="1">
    <source>
        <dbReference type="ARBA" id="ARBA00003195"/>
    </source>
</evidence>
<dbReference type="InterPro" id="IPR006806">
    <property type="entry name" value="NDUFA5"/>
</dbReference>
<dbReference type="Proteomes" id="UP000054359">
    <property type="component" value="Unassembled WGS sequence"/>
</dbReference>
<organism evidence="11 12">
    <name type="scientific">Stegodyphus mimosarum</name>
    <name type="common">African social velvet spider</name>
    <dbReference type="NCBI Taxonomy" id="407821"/>
    <lineage>
        <taxon>Eukaryota</taxon>
        <taxon>Metazoa</taxon>
        <taxon>Ecdysozoa</taxon>
        <taxon>Arthropoda</taxon>
        <taxon>Chelicerata</taxon>
        <taxon>Arachnida</taxon>
        <taxon>Araneae</taxon>
        <taxon>Araneomorphae</taxon>
        <taxon>Entelegynae</taxon>
        <taxon>Eresoidea</taxon>
        <taxon>Eresidae</taxon>
        <taxon>Stegodyphus</taxon>
    </lineage>
</organism>
<dbReference type="AlphaFoldDB" id="A0A087U3M9"/>
<sequence>MAANIKKCTQLTGLAVAKNPHRVLTSYYNKILRALENIPEGAAYRQHTTKLVEERLALVTVEPDVRKLEDKINAGQVEELILHAERELMLARRMITWKPWEPLQTVPTSKQWKWPI</sequence>
<feature type="non-terminal residue" evidence="11">
    <location>
        <position position="116"/>
    </location>
</feature>
<keyword evidence="5" id="KW-0813">Transport</keyword>
<keyword evidence="7" id="KW-0999">Mitochondrion inner membrane</keyword>
<keyword evidence="9" id="KW-0496">Mitochondrion</keyword>
<dbReference type="OrthoDB" id="286811at2759"/>
<dbReference type="PANTHER" id="PTHR12653:SF0">
    <property type="entry name" value="NADH DEHYDROGENASE [UBIQUINONE] 1 ALPHA SUBCOMPLEX SUBUNIT 5"/>
    <property type="match status" value="1"/>
</dbReference>
<dbReference type="OMA" id="ENQWKWP"/>
<dbReference type="Pfam" id="PF04716">
    <property type="entry name" value="ETC_C1_NDUFA5"/>
    <property type="match status" value="1"/>
</dbReference>
<evidence type="ECO:0000313" key="12">
    <source>
        <dbReference type="Proteomes" id="UP000054359"/>
    </source>
</evidence>
<evidence type="ECO:0000256" key="6">
    <source>
        <dbReference type="ARBA" id="ARBA00022660"/>
    </source>
</evidence>
<dbReference type="STRING" id="407821.A0A087U3M9"/>
<protein>
    <submittedName>
        <fullName evidence="11">NADH dehydrogenase [ubiquinone] 1 alpha subcomplex subunit 5</fullName>
    </submittedName>
</protein>
<evidence type="ECO:0000256" key="8">
    <source>
        <dbReference type="ARBA" id="ARBA00022982"/>
    </source>
</evidence>
<evidence type="ECO:0000256" key="5">
    <source>
        <dbReference type="ARBA" id="ARBA00022448"/>
    </source>
</evidence>
<evidence type="ECO:0000256" key="9">
    <source>
        <dbReference type="ARBA" id="ARBA00023128"/>
    </source>
</evidence>
<comment type="function">
    <text evidence="1">Accessory subunit of the mitochondrial membrane respiratory chain NADH dehydrogenase (Complex I), that is believed not to be involved in catalysis. Complex I functions in the transfer of electrons from NADH to the respiratory chain. The immediate electron acceptor for the enzyme is believed to be ubiquinone.</text>
</comment>
<keyword evidence="8" id="KW-0249">Electron transport</keyword>
<evidence type="ECO:0000256" key="2">
    <source>
        <dbReference type="ARBA" id="ARBA00004443"/>
    </source>
</evidence>
<proteinExistence type="inferred from homology"/>
<keyword evidence="6" id="KW-0679">Respiratory chain</keyword>
<gene>
    <name evidence="11" type="ORF">X975_19460</name>
</gene>